<evidence type="ECO:0000313" key="8">
    <source>
        <dbReference type="EMBL" id="KAF2836472.1"/>
    </source>
</evidence>
<keyword evidence="2 6" id="KW-0853">WD repeat</keyword>
<dbReference type="OrthoDB" id="339900at2759"/>
<evidence type="ECO:0000256" key="3">
    <source>
        <dbReference type="ARBA" id="ARBA00022694"/>
    </source>
</evidence>
<feature type="compositionally biased region" description="Basic and acidic residues" evidence="7">
    <location>
        <begin position="54"/>
        <end position="70"/>
    </location>
</feature>
<evidence type="ECO:0000256" key="7">
    <source>
        <dbReference type="SAM" id="MobiDB-lite"/>
    </source>
</evidence>
<dbReference type="EMBL" id="MU006103">
    <property type="protein sequence ID" value="KAF2836472.1"/>
    <property type="molecule type" value="Genomic_DNA"/>
</dbReference>
<keyword evidence="9" id="KW-1185">Reference proteome</keyword>
<evidence type="ECO:0000256" key="6">
    <source>
        <dbReference type="HAMAP-Rule" id="MF_03056"/>
    </source>
</evidence>
<dbReference type="PANTHER" id="PTHR16288">
    <property type="entry name" value="WD40 REPEAT PROTEIN 4"/>
    <property type="match status" value="1"/>
</dbReference>
<evidence type="ECO:0008006" key="10">
    <source>
        <dbReference type="Google" id="ProtNLM"/>
    </source>
</evidence>
<comment type="function">
    <text evidence="6">Required for the formation of N(7)-methylguanine at position 46 (m7G46) in tRNA. In the complex, it is required to stabilize and induce conformational changes of the catalytic subunit.</text>
</comment>
<comment type="caution">
    <text evidence="8">The sequence shown here is derived from an EMBL/GenBank/DDBJ whole genome shotgun (WGS) entry which is preliminary data.</text>
</comment>
<evidence type="ECO:0000256" key="5">
    <source>
        <dbReference type="ARBA" id="ARBA00023242"/>
    </source>
</evidence>
<dbReference type="GO" id="GO:0005829">
    <property type="term" value="C:cytosol"/>
    <property type="evidence" value="ECO:0007669"/>
    <property type="project" value="TreeGrafter"/>
</dbReference>
<keyword evidence="5 6" id="KW-0539">Nucleus</keyword>
<reference evidence="8" key="1">
    <citation type="journal article" date="2020" name="Stud. Mycol.">
        <title>101 Dothideomycetes genomes: a test case for predicting lifestyles and emergence of pathogens.</title>
        <authorList>
            <person name="Haridas S."/>
            <person name="Albert R."/>
            <person name="Binder M."/>
            <person name="Bloem J."/>
            <person name="Labutti K."/>
            <person name="Salamov A."/>
            <person name="Andreopoulos B."/>
            <person name="Baker S."/>
            <person name="Barry K."/>
            <person name="Bills G."/>
            <person name="Bluhm B."/>
            <person name="Cannon C."/>
            <person name="Castanera R."/>
            <person name="Culley D."/>
            <person name="Daum C."/>
            <person name="Ezra D."/>
            <person name="Gonzalez J."/>
            <person name="Henrissat B."/>
            <person name="Kuo A."/>
            <person name="Liang C."/>
            <person name="Lipzen A."/>
            <person name="Lutzoni F."/>
            <person name="Magnuson J."/>
            <person name="Mondo S."/>
            <person name="Nolan M."/>
            <person name="Ohm R."/>
            <person name="Pangilinan J."/>
            <person name="Park H.-J."/>
            <person name="Ramirez L."/>
            <person name="Alfaro M."/>
            <person name="Sun H."/>
            <person name="Tritt A."/>
            <person name="Yoshinaga Y."/>
            <person name="Zwiers L.-H."/>
            <person name="Turgeon B."/>
            <person name="Goodwin S."/>
            <person name="Spatafora J."/>
            <person name="Crous P."/>
            <person name="Grigoriev I."/>
        </authorList>
    </citation>
    <scope>NUCLEOTIDE SEQUENCE</scope>
    <source>
        <strain evidence="8">CBS 101060</strain>
    </source>
</reference>
<name>A0A9P4VP78_9PEZI</name>
<organism evidence="8 9">
    <name type="scientific">Patellaria atrata CBS 101060</name>
    <dbReference type="NCBI Taxonomy" id="1346257"/>
    <lineage>
        <taxon>Eukaryota</taxon>
        <taxon>Fungi</taxon>
        <taxon>Dikarya</taxon>
        <taxon>Ascomycota</taxon>
        <taxon>Pezizomycotina</taxon>
        <taxon>Dothideomycetes</taxon>
        <taxon>Dothideomycetes incertae sedis</taxon>
        <taxon>Patellariales</taxon>
        <taxon>Patellariaceae</taxon>
        <taxon>Patellaria</taxon>
    </lineage>
</organism>
<comment type="similarity">
    <text evidence="6">Belongs to the WD repeat TRM82 family.</text>
</comment>
<comment type="pathway">
    <text evidence="6">tRNA modification; N(7)-methylguanine-tRNA biosynthesis.</text>
</comment>
<sequence length="486" mass="53835">MTVYDRFPFSCLDCSIPEGNENHRILFAASGPKIFSINLEKKSNIQVWPQADNQAKRADQENDDHGEPPGKKRKLSPPPGSPNILKLTLSHNRKHLVAVSSEDKCIRVFSVSEQGSLDQLSQRCMPKRPSAIALTWDDDTIFCGDKFGDVYALPLLPPSGEPIGTPLPDDMEASQEEQKELFIPSATNLTVHTARNRRALENQAKIKKPVKTKEPLKFSHQLLLGHVSMLTDLTLVTLSDENMGSKRNYILTADRDEHIRVSRGVPQAHIIEGFCLGHKEFVSRICLPRPEILVSGGGDDFLAVWDWVNRGLKNKINIHGAVGEFPKNVRPTGKGDPPVREPEERKIAVSGLWAYPQGPGESLLVTCEEVPALFHLAIADLESPDPVLRSIPLNGNPLDVVVAGNSVIVSIDTSVKSSCTGEEMERISRLQSFVIKSDKSWNRIDELNEILYEADKEINTVGDVGSMHDILYGIENLRKRGGESDT</sequence>
<dbReference type="InterPro" id="IPR036322">
    <property type="entry name" value="WD40_repeat_dom_sf"/>
</dbReference>
<dbReference type="GO" id="GO:0043527">
    <property type="term" value="C:tRNA methyltransferase complex"/>
    <property type="evidence" value="ECO:0007669"/>
    <property type="project" value="TreeGrafter"/>
</dbReference>
<dbReference type="Proteomes" id="UP000799429">
    <property type="component" value="Unassembled WGS sequence"/>
</dbReference>
<dbReference type="InterPro" id="IPR001680">
    <property type="entry name" value="WD40_rpt"/>
</dbReference>
<keyword evidence="3 6" id="KW-0819">tRNA processing</keyword>
<keyword evidence="4 6" id="KW-0677">Repeat</keyword>
<feature type="region of interest" description="Disordered" evidence="7">
    <location>
        <begin position="53"/>
        <end position="82"/>
    </location>
</feature>
<dbReference type="Gene3D" id="2.130.10.10">
    <property type="entry name" value="YVTN repeat-like/Quinoprotein amine dehydrogenase"/>
    <property type="match status" value="1"/>
</dbReference>
<evidence type="ECO:0000313" key="9">
    <source>
        <dbReference type="Proteomes" id="UP000799429"/>
    </source>
</evidence>
<proteinExistence type="inferred from homology"/>
<dbReference type="GO" id="GO:0005634">
    <property type="term" value="C:nucleus"/>
    <property type="evidence" value="ECO:0007669"/>
    <property type="project" value="UniProtKB-SubCell"/>
</dbReference>
<dbReference type="PANTHER" id="PTHR16288:SF0">
    <property type="entry name" value="TRNA (GUANINE-N(7)-)-METHYLTRANSFERASE NON-CATALYTIC SUBUNIT WDR4"/>
    <property type="match status" value="1"/>
</dbReference>
<dbReference type="HAMAP" id="MF_03056">
    <property type="entry name" value="TRM82"/>
    <property type="match status" value="1"/>
</dbReference>
<protein>
    <recommendedName>
        <fullName evidence="10">Transfer RNA methyltransferase 82</fullName>
    </recommendedName>
</protein>
<dbReference type="SMART" id="SM00320">
    <property type="entry name" value="WD40"/>
    <property type="match status" value="3"/>
</dbReference>
<dbReference type="InterPro" id="IPR028884">
    <property type="entry name" value="Trm82"/>
</dbReference>
<evidence type="ECO:0000256" key="1">
    <source>
        <dbReference type="ARBA" id="ARBA00004123"/>
    </source>
</evidence>
<comment type="subcellular location">
    <subcellularLocation>
        <location evidence="1 6">Nucleus</location>
    </subcellularLocation>
</comment>
<dbReference type="SUPFAM" id="SSF50978">
    <property type="entry name" value="WD40 repeat-like"/>
    <property type="match status" value="1"/>
</dbReference>
<dbReference type="GO" id="GO:0106004">
    <property type="term" value="P:tRNA (guanine-N7)-methylation"/>
    <property type="evidence" value="ECO:0007669"/>
    <property type="project" value="UniProtKB-UniRule"/>
</dbReference>
<gene>
    <name evidence="8" type="ORF">M501DRAFT_959805</name>
</gene>
<dbReference type="AlphaFoldDB" id="A0A9P4VP78"/>
<evidence type="ECO:0000256" key="2">
    <source>
        <dbReference type="ARBA" id="ARBA00022574"/>
    </source>
</evidence>
<dbReference type="InterPro" id="IPR015943">
    <property type="entry name" value="WD40/YVTN_repeat-like_dom_sf"/>
</dbReference>
<evidence type="ECO:0000256" key="4">
    <source>
        <dbReference type="ARBA" id="ARBA00022737"/>
    </source>
</evidence>
<accession>A0A9P4VP78</accession>